<sequence length="91" mass="10447">MRTVAVLETENAQLKAENRELRAKVEQLEAQCAVMWEALEQIYYGPFIMHKSWTEMIDQALSADAGREMLERVRKLEKVAEAANDCVNMVC</sequence>
<reference evidence="3" key="1">
    <citation type="submission" date="2016-10" db="EMBL/GenBank/DDBJ databases">
        <authorList>
            <person name="Varghese N."/>
            <person name="Submissions S."/>
        </authorList>
    </citation>
    <scope>NUCLEOTIDE SEQUENCE [LARGE SCALE GENOMIC DNA]</scope>
    <source>
        <strain evidence="3">DSM 3669</strain>
    </source>
</reference>
<name>A0A1I6ECX5_9FIRM</name>
<dbReference type="STRING" id="39060.SAMN05660706_13530"/>
<feature type="coiled-coil region" evidence="1">
    <location>
        <begin position="4"/>
        <end position="31"/>
    </location>
</feature>
<gene>
    <name evidence="2" type="ORF">SAMN05660706_13530</name>
</gene>
<evidence type="ECO:0000256" key="1">
    <source>
        <dbReference type="SAM" id="Coils"/>
    </source>
</evidence>
<dbReference type="Proteomes" id="UP000199584">
    <property type="component" value="Unassembled WGS sequence"/>
</dbReference>
<accession>A0A1I6ECX5</accession>
<evidence type="ECO:0000313" key="2">
    <source>
        <dbReference type="EMBL" id="SFR15348.1"/>
    </source>
</evidence>
<keyword evidence="3" id="KW-1185">Reference proteome</keyword>
<proteinExistence type="predicted"/>
<protein>
    <submittedName>
        <fullName evidence="2">Uncharacterized protein</fullName>
    </submittedName>
</protein>
<evidence type="ECO:0000313" key="3">
    <source>
        <dbReference type="Proteomes" id="UP000199584"/>
    </source>
</evidence>
<dbReference type="AlphaFoldDB" id="A0A1I6ECX5"/>
<dbReference type="EMBL" id="FOYM01000035">
    <property type="protein sequence ID" value="SFR15348.1"/>
    <property type="molecule type" value="Genomic_DNA"/>
</dbReference>
<keyword evidence="1" id="KW-0175">Coiled coil</keyword>
<dbReference type="RefSeq" id="WP_092486937.1">
    <property type="nucleotide sequence ID" value="NZ_FOYM01000035.1"/>
</dbReference>
<organism evidence="2 3">
    <name type="scientific">Desulfoscipio geothermicus DSM 3669</name>
    <dbReference type="NCBI Taxonomy" id="1121426"/>
    <lineage>
        <taxon>Bacteria</taxon>
        <taxon>Bacillati</taxon>
        <taxon>Bacillota</taxon>
        <taxon>Clostridia</taxon>
        <taxon>Eubacteriales</taxon>
        <taxon>Desulfallaceae</taxon>
        <taxon>Desulfoscipio</taxon>
    </lineage>
</organism>